<evidence type="ECO:0000259" key="7">
    <source>
        <dbReference type="Pfam" id="PF03772"/>
    </source>
</evidence>
<accession>A0ABU1AN45</accession>
<comment type="subcellular location">
    <subcellularLocation>
        <location evidence="1">Cell membrane</location>
        <topology evidence="1">Multi-pass membrane protein</topology>
    </subcellularLocation>
</comment>
<evidence type="ECO:0000256" key="6">
    <source>
        <dbReference type="SAM" id="Phobius"/>
    </source>
</evidence>
<protein>
    <submittedName>
        <fullName evidence="8">ComEC/Rec2 family competence protein</fullName>
    </submittedName>
</protein>
<keyword evidence="4 6" id="KW-1133">Transmembrane helix</keyword>
<feature type="domain" description="ComEC/Rec2-related protein" evidence="7">
    <location>
        <begin position="233"/>
        <end position="519"/>
    </location>
</feature>
<dbReference type="Proteomes" id="UP001243717">
    <property type="component" value="Unassembled WGS sequence"/>
</dbReference>
<evidence type="ECO:0000256" key="2">
    <source>
        <dbReference type="ARBA" id="ARBA00022475"/>
    </source>
</evidence>
<evidence type="ECO:0000256" key="4">
    <source>
        <dbReference type="ARBA" id="ARBA00022989"/>
    </source>
</evidence>
<comment type="caution">
    <text evidence="8">The sequence shown here is derived from an EMBL/GenBank/DDBJ whole genome shotgun (WGS) entry which is preliminary data.</text>
</comment>
<dbReference type="Pfam" id="PF03772">
    <property type="entry name" value="Competence"/>
    <property type="match status" value="1"/>
</dbReference>
<dbReference type="PANTHER" id="PTHR30619">
    <property type="entry name" value="DNA INTERNALIZATION/COMPETENCE PROTEIN COMEC/REC2"/>
    <property type="match status" value="1"/>
</dbReference>
<evidence type="ECO:0000256" key="5">
    <source>
        <dbReference type="ARBA" id="ARBA00023136"/>
    </source>
</evidence>
<feature type="transmembrane region" description="Helical" evidence="6">
    <location>
        <begin position="255"/>
        <end position="276"/>
    </location>
</feature>
<feature type="transmembrane region" description="Helical" evidence="6">
    <location>
        <begin position="355"/>
        <end position="374"/>
    </location>
</feature>
<dbReference type="RefSeq" id="WP_308985644.1">
    <property type="nucleotide sequence ID" value="NZ_JARXIC010000020.1"/>
</dbReference>
<feature type="transmembrane region" description="Helical" evidence="6">
    <location>
        <begin position="296"/>
        <end position="318"/>
    </location>
</feature>
<reference evidence="8 9" key="1">
    <citation type="submission" date="2023-04" db="EMBL/GenBank/DDBJ databases">
        <title>A novel bacteria isolated from coastal sediment.</title>
        <authorList>
            <person name="Liu X.-J."/>
            <person name="Du Z.-J."/>
        </authorList>
    </citation>
    <scope>NUCLEOTIDE SEQUENCE [LARGE SCALE GENOMIC DNA]</scope>
    <source>
        <strain evidence="8 9">SDUM461004</strain>
    </source>
</reference>
<feature type="transmembrane region" description="Helical" evidence="6">
    <location>
        <begin position="499"/>
        <end position="518"/>
    </location>
</feature>
<evidence type="ECO:0000256" key="1">
    <source>
        <dbReference type="ARBA" id="ARBA00004651"/>
    </source>
</evidence>
<feature type="transmembrane region" description="Helical" evidence="6">
    <location>
        <begin position="12"/>
        <end position="27"/>
    </location>
</feature>
<evidence type="ECO:0000313" key="8">
    <source>
        <dbReference type="EMBL" id="MDQ8195186.1"/>
    </source>
</evidence>
<feature type="transmembrane region" description="Helical" evidence="6">
    <location>
        <begin position="34"/>
        <end position="51"/>
    </location>
</feature>
<name>A0ABU1AN45_9BACT</name>
<keyword evidence="2" id="KW-1003">Cell membrane</keyword>
<gene>
    <name evidence="8" type="ORF">QEH59_12170</name>
</gene>
<keyword evidence="3 6" id="KW-0812">Transmembrane</keyword>
<dbReference type="PANTHER" id="PTHR30619:SF1">
    <property type="entry name" value="RECOMBINATION PROTEIN 2"/>
    <property type="match status" value="1"/>
</dbReference>
<keyword evidence="5 6" id="KW-0472">Membrane</keyword>
<keyword evidence="9" id="KW-1185">Reference proteome</keyword>
<feature type="transmembrane region" description="Helical" evidence="6">
    <location>
        <begin position="57"/>
        <end position="75"/>
    </location>
</feature>
<dbReference type="InterPro" id="IPR052159">
    <property type="entry name" value="Competence_DNA_uptake"/>
</dbReference>
<feature type="transmembrane region" description="Helical" evidence="6">
    <location>
        <begin position="395"/>
        <end position="416"/>
    </location>
</feature>
<sequence length="547" mass="60561">MSCDNQIPTRAPSLLILLGIITGLSLARQVTAPIAWTLAIAILLTALSLRWCTQQRLLWLVSFITAATLTAWAYGSLRLPAKPPVELLERPIREAHLDLKVERIMQARNNYGKSTGIGRILQASATSRLQPGDQIFFSLERSPKEHFEISRGCAIRATGVLTPISPHVAPDSFESYLSSTGIHYRFERTSGLERLQAPSQFDQFCQRMNTRFQNYLRLGAPTESGIDSIYVAMLLGRKTELNSAQKDRFQMTGTMHFFAISGLHIGVIATVIAQFLRLIRVPSKISPFIGLPLLYLYVEITGAAPSAVRAFLMALFFWMSFAFTRQRSPLAALAASAVFVLLIKPDQLWSIGFQLSYTVVLSILLFGLPLSQILTERLAPFRALPKPDWSRLQHIYAWALEFSLLLFAISVSAWLASAPLSAAFFGFFSPGAILLNMLLVNLAALAISTGVITLSLGLLGIENIAAFINHAAWLSIHLMDRCVIASTQIPGMIIACETFAKWVAYMGLAGYFIALFWLHHTRAQRSPVAWLLPPTVILLSLLMGITR</sequence>
<feature type="transmembrane region" description="Helical" evidence="6">
    <location>
        <begin position="456"/>
        <end position="479"/>
    </location>
</feature>
<dbReference type="EMBL" id="JARXIC010000020">
    <property type="protein sequence ID" value="MDQ8195186.1"/>
    <property type="molecule type" value="Genomic_DNA"/>
</dbReference>
<feature type="transmembrane region" description="Helical" evidence="6">
    <location>
        <begin position="422"/>
        <end position="444"/>
    </location>
</feature>
<evidence type="ECO:0000313" key="9">
    <source>
        <dbReference type="Proteomes" id="UP001243717"/>
    </source>
</evidence>
<dbReference type="NCBIfam" id="TIGR00360">
    <property type="entry name" value="ComEC_N-term"/>
    <property type="match status" value="1"/>
</dbReference>
<feature type="transmembrane region" description="Helical" evidence="6">
    <location>
        <begin position="530"/>
        <end position="546"/>
    </location>
</feature>
<organism evidence="8 9">
    <name type="scientific">Thalassobacterium sedimentorum</name>
    <dbReference type="NCBI Taxonomy" id="3041258"/>
    <lineage>
        <taxon>Bacteria</taxon>
        <taxon>Pseudomonadati</taxon>
        <taxon>Verrucomicrobiota</taxon>
        <taxon>Opitutia</taxon>
        <taxon>Puniceicoccales</taxon>
        <taxon>Coraliomargaritaceae</taxon>
        <taxon>Thalassobacterium</taxon>
    </lineage>
</organism>
<evidence type="ECO:0000256" key="3">
    <source>
        <dbReference type="ARBA" id="ARBA00022692"/>
    </source>
</evidence>
<feature type="transmembrane region" description="Helical" evidence="6">
    <location>
        <begin position="330"/>
        <end position="349"/>
    </location>
</feature>
<dbReference type="InterPro" id="IPR004477">
    <property type="entry name" value="ComEC_N"/>
</dbReference>
<proteinExistence type="predicted"/>